<organism evidence="1 2">
    <name type="scientific">Caerostris darwini</name>
    <dbReference type="NCBI Taxonomy" id="1538125"/>
    <lineage>
        <taxon>Eukaryota</taxon>
        <taxon>Metazoa</taxon>
        <taxon>Ecdysozoa</taxon>
        <taxon>Arthropoda</taxon>
        <taxon>Chelicerata</taxon>
        <taxon>Arachnida</taxon>
        <taxon>Araneae</taxon>
        <taxon>Araneomorphae</taxon>
        <taxon>Entelegynae</taxon>
        <taxon>Araneoidea</taxon>
        <taxon>Araneidae</taxon>
        <taxon>Caerostris</taxon>
    </lineage>
</organism>
<accession>A0AAV4QF72</accession>
<evidence type="ECO:0000313" key="1">
    <source>
        <dbReference type="EMBL" id="GIY08014.1"/>
    </source>
</evidence>
<proteinExistence type="predicted"/>
<sequence>MNLFHIHSITAARFAPMLLVKIKQNLPNSLYFIQQISYTLRFGESRAEESSKIYNGHRLQFAPYTRLINYLTPPLGRILLQKYRLIGPHYIRDPFRRMKGKPRMCSLTVRDRCLFCRS</sequence>
<name>A0AAV4QF72_9ARAC</name>
<dbReference type="Proteomes" id="UP001054837">
    <property type="component" value="Unassembled WGS sequence"/>
</dbReference>
<comment type="caution">
    <text evidence="1">The sequence shown here is derived from an EMBL/GenBank/DDBJ whole genome shotgun (WGS) entry which is preliminary data.</text>
</comment>
<keyword evidence="2" id="KW-1185">Reference proteome</keyword>
<protein>
    <submittedName>
        <fullName evidence="1">Uncharacterized protein</fullName>
    </submittedName>
</protein>
<evidence type="ECO:0000313" key="2">
    <source>
        <dbReference type="Proteomes" id="UP001054837"/>
    </source>
</evidence>
<gene>
    <name evidence="1" type="ORF">CDAR_63571</name>
</gene>
<dbReference type="EMBL" id="BPLQ01004429">
    <property type="protein sequence ID" value="GIY08014.1"/>
    <property type="molecule type" value="Genomic_DNA"/>
</dbReference>
<dbReference type="AlphaFoldDB" id="A0AAV4QF72"/>
<reference evidence="1 2" key="1">
    <citation type="submission" date="2021-06" db="EMBL/GenBank/DDBJ databases">
        <title>Caerostris darwini draft genome.</title>
        <authorList>
            <person name="Kono N."/>
            <person name="Arakawa K."/>
        </authorList>
    </citation>
    <scope>NUCLEOTIDE SEQUENCE [LARGE SCALE GENOMIC DNA]</scope>
</reference>